<keyword evidence="3" id="KW-1185">Reference proteome</keyword>
<accession>A0A699ZJW5</accession>
<dbReference type="EMBL" id="BLLF01002069">
    <property type="protein sequence ID" value="GFH22571.1"/>
    <property type="molecule type" value="Genomic_DNA"/>
</dbReference>
<feature type="region of interest" description="Disordered" evidence="1">
    <location>
        <begin position="1"/>
        <end position="25"/>
    </location>
</feature>
<sequence length="331" mass="35597">MSGPSTAPVSSSRCQLQGASAREASSPVTPRSWRLVIWVAARRCAAKAASAAAQPGPPAGLERTEVEVQLGQVLRQGLKARQRWCARPRNIWNRVPTALGLLPTMTTVLARSSCCSCMASGGWESRLASVLLETQNPCRVRAIRLGKLSSRCWARPGGQRKELRFSSLLSKVRTNLQTSAAAQLSSFARAWASSSSCNNSGREQLVAALPAQLDAQGWDVQQVGLGEGAAGQGQQAPGPKLHDPASDVIQQRWREVQQPSGRRGCIAGCWDCPLTCKVGEATRLSGSLLSAMPLNKPVEQKESSSADLGHEPVDHSWRVTLLPGYPHRLFH</sequence>
<evidence type="ECO:0000313" key="2">
    <source>
        <dbReference type="EMBL" id="GFH22571.1"/>
    </source>
</evidence>
<dbReference type="AlphaFoldDB" id="A0A699ZJW5"/>
<evidence type="ECO:0000256" key="1">
    <source>
        <dbReference type="SAM" id="MobiDB-lite"/>
    </source>
</evidence>
<feature type="compositionally biased region" description="Polar residues" evidence="1">
    <location>
        <begin position="1"/>
        <end position="18"/>
    </location>
</feature>
<reference evidence="2 3" key="1">
    <citation type="submission" date="2020-02" db="EMBL/GenBank/DDBJ databases">
        <title>Draft genome sequence of Haematococcus lacustris strain NIES-144.</title>
        <authorList>
            <person name="Morimoto D."/>
            <person name="Nakagawa S."/>
            <person name="Yoshida T."/>
            <person name="Sawayama S."/>
        </authorList>
    </citation>
    <scope>NUCLEOTIDE SEQUENCE [LARGE SCALE GENOMIC DNA]</scope>
    <source>
        <strain evidence="2 3">NIES-144</strain>
    </source>
</reference>
<proteinExistence type="predicted"/>
<name>A0A699ZJW5_HAELA</name>
<dbReference type="Proteomes" id="UP000485058">
    <property type="component" value="Unassembled WGS sequence"/>
</dbReference>
<gene>
    <name evidence="2" type="ORF">HaLaN_20053</name>
</gene>
<protein>
    <submittedName>
        <fullName evidence="2">Uncharacterized protein</fullName>
    </submittedName>
</protein>
<evidence type="ECO:0000313" key="3">
    <source>
        <dbReference type="Proteomes" id="UP000485058"/>
    </source>
</evidence>
<comment type="caution">
    <text evidence="2">The sequence shown here is derived from an EMBL/GenBank/DDBJ whole genome shotgun (WGS) entry which is preliminary data.</text>
</comment>
<organism evidence="2 3">
    <name type="scientific">Haematococcus lacustris</name>
    <name type="common">Green alga</name>
    <name type="synonym">Haematococcus pluvialis</name>
    <dbReference type="NCBI Taxonomy" id="44745"/>
    <lineage>
        <taxon>Eukaryota</taxon>
        <taxon>Viridiplantae</taxon>
        <taxon>Chlorophyta</taxon>
        <taxon>core chlorophytes</taxon>
        <taxon>Chlorophyceae</taxon>
        <taxon>CS clade</taxon>
        <taxon>Chlamydomonadales</taxon>
        <taxon>Haematococcaceae</taxon>
        <taxon>Haematococcus</taxon>
    </lineage>
</organism>